<dbReference type="EMBL" id="WJBD01000001">
    <property type="protein sequence ID" value="MBC3887089.1"/>
    <property type="molecule type" value="Genomic_DNA"/>
</dbReference>
<dbReference type="AlphaFoldDB" id="A0A923KNG1"/>
<reference evidence="1" key="2">
    <citation type="submission" date="2020-10" db="EMBL/GenBank/DDBJ databases">
        <title>Comparative genomics of the Acetobacterium genus.</title>
        <authorList>
            <person name="Marshall C."/>
            <person name="May H."/>
            <person name="Norman S."/>
        </authorList>
    </citation>
    <scope>NUCLEOTIDE SEQUENCE</scope>
    <source>
        <strain evidence="1">DER-2019</strain>
    </source>
</reference>
<proteinExistence type="predicted"/>
<keyword evidence="2" id="KW-1185">Reference proteome</keyword>
<organism evidence="1 2">
    <name type="scientific">Acetobacterium paludosum</name>
    <dbReference type="NCBI Taxonomy" id="52693"/>
    <lineage>
        <taxon>Bacteria</taxon>
        <taxon>Bacillati</taxon>
        <taxon>Bacillota</taxon>
        <taxon>Clostridia</taxon>
        <taxon>Eubacteriales</taxon>
        <taxon>Eubacteriaceae</taxon>
        <taxon>Acetobacterium</taxon>
    </lineage>
</organism>
<sequence length="295" mass="35116">MTQEYVRRKLGDFYRYRILDSIIEDEEMSRKKLKVQERFKNITNIWNEELNSEWVLRHYLATKMIMSATLLINSMDFANERNLRIVEPYLFYYSVLTLCRAVVYTTPEKQWNDGEIMTMTHKKIINSACSAIGSINSDLGQKVKKFITCAQEMRELYSYKFPANGLLTYFDSKENGWDIFIEICTSLAEIAQFQSEQLEFCLNKMKNGCFTLDLSFLEKGFIYEGKNFEFIDDEDYYRLGYFKRKQSYPVNLYFTLREGMVDDFFGAWSKEVEIESEEDELFNPDNNIRIIFDMP</sequence>
<comment type="caution">
    <text evidence="1">The sequence shown here is derived from an EMBL/GenBank/DDBJ whole genome shotgun (WGS) entry which is preliminary data.</text>
</comment>
<gene>
    <name evidence="1" type="ORF">GH810_02020</name>
</gene>
<name>A0A923KNG1_9FIRM</name>
<evidence type="ECO:0000313" key="1">
    <source>
        <dbReference type="EMBL" id="MBC3887089.1"/>
    </source>
</evidence>
<accession>A0A923KNG1</accession>
<dbReference type="Proteomes" id="UP000616595">
    <property type="component" value="Unassembled WGS sequence"/>
</dbReference>
<evidence type="ECO:0000313" key="2">
    <source>
        <dbReference type="Proteomes" id="UP000616595"/>
    </source>
</evidence>
<dbReference type="RefSeq" id="WP_148565697.1">
    <property type="nucleotide sequence ID" value="NZ_RXYA01000001.1"/>
</dbReference>
<protein>
    <submittedName>
        <fullName evidence="1">Uncharacterized protein</fullName>
    </submittedName>
</protein>
<reference evidence="1" key="1">
    <citation type="submission" date="2019-10" db="EMBL/GenBank/DDBJ databases">
        <authorList>
            <person name="Ross D.E."/>
            <person name="Gulliver D."/>
        </authorList>
    </citation>
    <scope>NUCLEOTIDE SEQUENCE</scope>
    <source>
        <strain evidence="1">DER-2019</strain>
    </source>
</reference>
<dbReference type="OrthoDB" id="9178896at2"/>